<dbReference type="AlphaFoldDB" id="A0A2N1JGP5"/>
<dbReference type="STRING" id="2020962.A0A2N1JGP5"/>
<accession>A0A2N1JGP5</accession>
<feature type="compositionally biased region" description="Pro residues" evidence="1">
    <location>
        <begin position="424"/>
        <end position="434"/>
    </location>
</feature>
<reference evidence="2 3" key="1">
    <citation type="submission" date="2017-10" db="EMBL/GenBank/DDBJ databases">
        <title>A novel species of cold-tolerant Malassezia isolated from bats.</title>
        <authorList>
            <person name="Lorch J.M."/>
            <person name="Palmer J.M."/>
            <person name="Vanderwolf K.J."/>
            <person name="Schmidt K.Z."/>
            <person name="Verant M.L."/>
            <person name="Weller T.J."/>
            <person name="Blehert D.S."/>
        </authorList>
    </citation>
    <scope>NUCLEOTIDE SEQUENCE [LARGE SCALE GENOMIC DNA]</scope>
    <source>
        <strain evidence="2 3">NWHC:44797-103</strain>
    </source>
</reference>
<feature type="compositionally biased region" description="Pro residues" evidence="1">
    <location>
        <begin position="448"/>
        <end position="458"/>
    </location>
</feature>
<dbReference type="OrthoDB" id="2536675at2759"/>
<sequence>MAVTGYALANTDHSTARIPTLVPNALGSVTTHLQVQHGAQASGSWHVQFRPFRTARAPGEPNAAEAQRQRRTMWQVTDSALPGALVLVLEDTALPTRAEIDAAGGNSALSRWHCSVVGAEFATLLHRANLPGPLGSAPGISGPGAWVQRGANITFDGTAFRIRLAGKLARFGSVGGQDECTLRIGNVVIGSDRVVGGIVEVQYAPLVRLPSHSTLLGSLLVALLPPSLVPHIAPVPQPADSPLALNSRVPRTMLAPSQLREIMPPCAAPAPEEAEEDGFPPWESHTLDPIGWAGAEARRRMAYVHLYILPRVELLAKASDLFSIPAACTPQFEQRGARILPDAMPFLRDREMLTVRWVPTDSPRRINGQRVQWDLPEQDRAQDAVAPVSAILRGPEARAAHAARTLERERHATAWTDNLRKPVAPTPTPTPPRPSACLVVKPIQNPHPRTPMSPPPSSPLGEPGELTARQAEAPPSPTPRREEGAPLPLVWRGRQEEEEASLDGQETPEMPGLGGFSAWCARLNPFSWSATERRPAEGACASQQETSLGRGALHTPAQKRSASAQFTMPVVAHVVGRDAYDIMTQVLGALREHPANIHFHTPAPEALRRFSEQRGAAADRAALLASVTKRTYPADKPLACFAEALQAHLESTYLFYGASSTEASAAVSLCKFAGTLLRELARALPEGPAKRAAPPAQQPIAKRTRRAVRT</sequence>
<gene>
    <name evidence="2" type="ORF">MVES_000730</name>
</gene>
<proteinExistence type="predicted"/>
<evidence type="ECO:0000256" key="1">
    <source>
        <dbReference type="SAM" id="MobiDB-lite"/>
    </source>
</evidence>
<dbReference type="EMBL" id="KZ454987">
    <property type="protein sequence ID" value="PKI85722.1"/>
    <property type="molecule type" value="Genomic_DNA"/>
</dbReference>
<keyword evidence="3" id="KW-1185">Reference proteome</keyword>
<protein>
    <submittedName>
        <fullName evidence="2">Uncharacterized protein</fullName>
    </submittedName>
</protein>
<evidence type="ECO:0000313" key="3">
    <source>
        <dbReference type="Proteomes" id="UP000232875"/>
    </source>
</evidence>
<organism evidence="2 3">
    <name type="scientific">Malassezia vespertilionis</name>
    <dbReference type="NCBI Taxonomy" id="2020962"/>
    <lineage>
        <taxon>Eukaryota</taxon>
        <taxon>Fungi</taxon>
        <taxon>Dikarya</taxon>
        <taxon>Basidiomycota</taxon>
        <taxon>Ustilaginomycotina</taxon>
        <taxon>Malasseziomycetes</taxon>
        <taxon>Malasseziales</taxon>
        <taxon>Malasseziaceae</taxon>
        <taxon>Malassezia</taxon>
    </lineage>
</organism>
<evidence type="ECO:0000313" key="2">
    <source>
        <dbReference type="EMBL" id="PKI85722.1"/>
    </source>
</evidence>
<feature type="region of interest" description="Disordered" evidence="1">
    <location>
        <begin position="687"/>
        <end position="710"/>
    </location>
</feature>
<name>A0A2N1JGP5_9BASI</name>
<feature type="compositionally biased region" description="Low complexity" evidence="1">
    <location>
        <begin position="690"/>
        <end position="701"/>
    </location>
</feature>
<feature type="region of interest" description="Disordered" evidence="1">
    <location>
        <begin position="406"/>
        <end position="490"/>
    </location>
</feature>
<dbReference type="Proteomes" id="UP000232875">
    <property type="component" value="Unassembled WGS sequence"/>
</dbReference>